<organism evidence="1">
    <name type="scientific">marine sediment metagenome</name>
    <dbReference type="NCBI Taxonomy" id="412755"/>
    <lineage>
        <taxon>unclassified sequences</taxon>
        <taxon>metagenomes</taxon>
        <taxon>ecological metagenomes</taxon>
    </lineage>
</organism>
<proteinExistence type="predicted"/>
<comment type="caution">
    <text evidence="1">The sequence shown here is derived from an EMBL/GenBank/DDBJ whole genome shotgun (WGS) entry which is preliminary data.</text>
</comment>
<dbReference type="AlphaFoldDB" id="X1IKJ5"/>
<evidence type="ECO:0000313" key="1">
    <source>
        <dbReference type="EMBL" id="GAH82941.1"/>
    </source>
</evidence>
<protein>
    <submittedName>
        <fullName evidence="1">Uncharacterized protein</fullName>
    </submittedName>
</protein>
<name>X1IKJ5_9ZZZZ</name>
<sequence>QDKNRIKNNIAPEYFVVSGKEIISKNLVETWQTRQGIRYSTLNTNNYKERWDKLPPP</sequence>
<dbReference type="EMBL" id="BARU01039606">
    <property type="protein sequence ID" value="GAH82941.1"/>
    <property type="molecule type" value="Genomic_DNA"/>
</dbReference>
<gene>
    <name evidence="1" type="ORF">S03H2_61359</name>
</gene>
<reference evidence="1" key="1">
    <citation type="journal article" date="2014" name="Front. Microbiol.">
        <title>High frequency of phylogenetically diverse reductive dehalogenase-homologous genes in deep subseafloor sedimentary metagenomes.</title>
        <authorList>
            <person name="Kawai M."/>
            <person name="Futagami T."/>
            <person name="Toyoda A."/>
            <person name="Takaki Y."/>
            <person name="Nishi S."/>
            <person name="Hori S."/>
            <person name="Arai W."/>
            <person name="Tsubouchi T."/>
            <person name="Morono Y."/>
            <person name="Uchiyama I."/>
            <person name="Ito T."/>
            <person name="Fujiyama A."/>
            <person name="Inagaki F."/>
            <person name="Takami H."/>
        </authorList>
    </citation>
    <scope>NUCLEOTIDE SEQUENCE</scope>
    <source>
        <strain evidence="1">Expedition CK06-06</strain>
    </source>
</reference>
<feature type="non-terminal residue" evidence="1">
    <location>
        <position position="1"/>
    </location>
</feature>
<accession>X1IKJ5</accession>